<reference evidence="5 6" key="1">
    <citation type="submission" date="2020-10" db="EMBL/GenBank/DDBJ databases">
        <authorList>
            <person name="Castelo-Branco R."/>
            <person name="Eusebio N."/>
            <person name="Adriana R."/>
            <person name="Vieira A."/>
            <person name="Brugerolle De Fraissinette N."/>
            <person name="Rezende De Castro R."/>
            <person name="Schneider M.P."/>
            <person name="Vasconcelos V."/>
            <person name="Leao P.N."/>
        </authorList>
    </citation>
    <scope>NUCLEOTIDE SEQUENCE [LARGE SCALE GENOMIC DNA]</scope>
    <source>
        <strain evidence="5 6">LEGE 03274</strain>
    </source>
</reference>
<feature type="repeat" description="TPR" evidence="3">
    <location>
        <begin position="184"/>
        <end position="217"/>
    </location>
</feature>
<evidence type="ECO:0000256" key="3">
    <source>
        <dbReference type="PROSITE-ProRule" id="PRU00339"/>
    </source>
</evidence>
<comment type="caution">
    <text evidence="5">The sequence shown here is derived from an EMBL/GenBank/DDBJ whole genome shotgun (WGS) entry which is preliminary data.</text>
</comment>
<accession>A0ABR9V2W0</accession>
<dbReference type="InterPro" id="IPR019734">
    <property type="entry name" value="TPR_rpt"/>
</dbReference>
<keyword evidence="4" id="KW-1133">Transmembrane helix</keyword>
<dbReference type="InterPro" id="IPR011990">
    <property type="entry name" value="TPR-like_helical_dom_sf"/>
</dbReference>
<evidence type="ECO:0000313" key="5">
    <source>
        <dbReference type="EMBL" id="MBE9222236.1"/>
    </source>
</evidence>
<dbReference type="PANTHER" id="PTHR44858">
    <property type="entry name" value="TETRATRICOPEPTIDE REPEAT PROTEIN 6"/>
    <property type="match status" value="1"/>
</dbReference>
<sequence>MDKQVDVLGYVGLGVTALGAIASAVTGQVLPLSVASTIGVGCNVFSRKQSEERLVDGFNGQGEKIESLQGIVEANHGELKEAMVMGKADFGNQVEDLKLSLNERLNNIKDSLDQNVSSLNAETKEIKDIVTNLRQVEVLSQELRVKPDSATFFYERGNSHHKLGNVSGAIADYTEAIKKDGNHAQAYHKRGILYLDSGERQKAVDDLRKASLLYFEKGEIESYHQAREMSKNVHELENHGNGSNGKVLIGAKLFS</sequence>
<evidence type="ECO:0000256" key="1">
    <source>
        <dbReference type="ARBA" id="ARBA00022737"/>
    </source>
</evidence>
<dbReference type="Gene3D" id="1.25.40.10">
    <property type="entry name" value="Tetratricopeptide repeat domain"/>
    <property type="match status" value="1"/>
</dbReference>
<dbReference type="RefSeq" id="WP_193800394.1">
    <property type="nucleotide sequence ID" value="NZ_JADEWC010000009.1"/>
</dbReference>
<dbReference type="InterPro" id="IPR050498">
    <property type="entry name" value="Ycf3"/>
</dbReference>
<dbReference type="SUPFAM" id="SSF48452">
    <property type="entry name" value="TPR-like"/>
    <property type="match status" value="1"/>
</dbReference>
<dbReference type="Pfam" id="PF13414">
    <property type="entry name" value="TPR_11"/>
    <property type="match status" value="1"/>
</dbReference>
<dbReference type="SMART" id="SM00028">
    <property type="entry name" value="TPR"/>
    <property type="match status" value="2"/>
</dbReference>
<name>A0ABR9V2W0_9CHRO</name>
<keyword evidence="2 3" id="KW-0802">TPR repeat</keyword>
<dbReference type="Proteomes" id="UP000654604">
    <property type="component" value="Unassembled WGS sequence"/>
</dbReference>
<keyword evidence="4" id="KW-0812">Transmembrane</keyword>
<keyword evidence="4" id="KW-0472">Membrane</keyword>
<gene>
    <name evidence="5" type="ORF">IQ215_05950</name>
</gene>
<dbReference type="PANTHER" id="PTHR44858:SF1">
    <property type="entry name" value="UDP-N-ACETYLGLUCOSAMINE--PEPTIDE N-ACETYLGLUCOSAMINYLTRANSFERASE SPINDLY-RELATED"/>
    <property type="match status" value="1"/>
</dbReference>
<protein>
    <submittedName>
        <fullName evidence="5">Tetratricopeptide repeat protein</fullName>
    </submittedName>
</protein>
<evidence type="ECO:0000256" key="4">
    <source>
        <dbReference type="SAM" id="Phobius"/>
    </source>
</evidence>
<organism evidence="5 6">
    <name type="scientific">Cyanobacterium stanieri LEGE 03274</name>
    <dbReference type="NCBI Taxonomy" id="1828756"/>
    <lineage>
        <taxon>Bacteria</taxon>
        <taxon>Bacillati</taxon>
        <taxon>Cyanobacteriota</taxon>
        <taxon>Cyanophyceae</taxon>
        <taxon>Oscillatoriophycideae</taxon>
        <taxon>Chroococcales</taxon>
        <taxon>Geminocystaceae</taxon>
        <taxon>Cyanobacterium</taxon>
    </lineage>
</organism>
<dbReference type="PROSITE" id="PS50005">
    <property type="entry name" value="TPR"/>
    <property type="match status" value="2"/>
</dbReference>
<feature type="repeat" description="TPR" evidence="3">
    <location>
        <begin position="150"/>
        <end position="183"/>
    </location>
</feature>
<dbReference type="EMBL" id="JADEWC010000009">
    <property type="protein sequence ID" value="MBE9222236.1"/>
    <property type="molecule type" value="Genomic_DNA"/>
</dbReference>
<keyword evidence="1" id="KW-0677">Repeat</keyword>
<feature type="transmembrane region" description="Helical" evidence="4">
    <location>
        <begin position="7"/>
        <end position="30"/>
    </location>
</feature>
<evidence type="ECO:0000313" key="6">
    <source>
        <dbReference type="Proteomes" id="UP000654604"/>
    </source>
</evidence>
<keyword evidence="6" id="KW-1185">Reference proteome</keyword>
<proteinExistence type="predicted"/>
<evidence type="ECO:0000256" key="2">
    <source>
        <dbReference type="ARBA" id="ARBA00022803"/>
    </source>
</evidence>